<feature type="compositionally biased region" description="Basic residues" evidence="1">
    <location>
        <begin position="281"/>
        <end position="290"/>
    </location>
</feature>
<feature type="compositionally biased region" description="Polar residues" evidence="1">
    <location>
        <begin position="86"/>
        <end position="96"/>
    </location>
</feature>
<feature type="compositionally biased region" description="Polar residues" evidence="1">
    <location>
        <begin position="302"/>
        <end position="311"/>
    </location>
</feature>
<keyword evidence="3" id="KW-1185">Reference proteome</keyword>
<gene>
    <name evidence="2" type="ORF">JD844_023128</name>
</gene>
<dbReference type="EMBL" id="JAIPUX010003289">
    <property type="protein sequence ID" value="KAH0621617.1"/>
    <property type="molecule type" value="Genomic_DNA"/>
</dbReference>
<sequence length="311" mass="34849">MPSRSKSQSGDTLKTPLLSRSAPPPAALSVPTCTGLSGSKPTSLMVCFDTESEAEIQPSAATPRVVMPPTISPSSARNIGSRDNPLPTSVSGQMQQHTPINPASDPWITRFPQLVFNKASNSYMLSVQPEQLILMEEQRRQFHLRLLHTDRLFLAIVLPSPDTVPRLFLTVFPPSLNTVPRLLVLRLQLEAKVKEVSQETLKIINGNLPERDFEFDSRFSERAQDIARGMELEQLGVTGCRKKNEEFVVDLFNSGKNFKEARIHSVRRNFSHLSSMTLKPRYARSPHFHPRKDYRSDDTMLATPSSTDSVK</sequence>
<comment type="caution">
    <text evidence="2">The sequence shown here is derived from an EMBL/GenBank/DDBJ whole genome shotgun (WGS) entry which is preliminary data.</text>
</comment>
<feature type="region of interest" description="Disordered" evidence="1">
    <location>
        <begin position="58"/>
        <end position="96"/>
    </location>
</feature>
<accession>A0ABQ7SWG0</accession>
<evidence type="ECO:0000313" key="2">
    <source>
        <dbReference type="EMBL" id="KAH0621617.1"/>
    </source>
</evidence>
<feature type="compositionally biased region" description="Low complexity" evidence="1">
    <location>
        <begin position="16"/>
        <end position="31"/>
    </location>
</feature>
<feature type="compositionally biased region" description="Polar residues" evidence="1">
    <location>
        <begin position="1"/>
        <end position="12"/>
    </location>
</feature>
<evidence type="ECO:0000313" key="3">
    <source>
        <dbReference type="Proteomes" id="UP000826234"/>
    </source>
</evidence>
<dbReference type="Proteomes" id="UP000826234">
    <property type="component" value="Unassembled WGS sequence"/>
</dbReference>
<evidence type="ECO:0000256" key="1">
    <source>
        <dbReference type="SAM" id="MobiDB-lite"/>
    </source>
</evidence>
<protein>
    <submittedName>
        <fullName evidence="2">Uncharacterized protein</fullName>
    </submittedName>
</protein>
<feature type="region of interest" description="Disordered" evidence="1">
    <location>
        <begin position="1"/>
        <end position="35"/>
    </location>
</feature>
<reference evidence="2 3" key="1">
    <citation type="journal article" date="2022" name="Gigascience">
        <title>A chromosome-level genome assembly and annotation of the desert horned lizard, Phrynosoma platyrhinos, provides insight into chromosomal rearrangements among reptiles.</title>
        <authorList>
            <person name="Koochekian N."/>
            <person name="Ascanio A."/>
            <person name="Farleigh K."/>
            <person name="Card D.C."/>
            <person name="Schield D.R."/>
            <person name="Castoe T.A."/>
            <person name="Jezkova T."/>
        </authorList>
    </citation>
    <scope>NUCLEOTIDE SEQUENCE [LARGE SCALE GENOMIC DNA]</scope>
    <source>
        <strain evidence="2">NK-2021</strain>
    </source>
</reference>
<organism evidence="2 3">
    <name type="scientific">Phrynosoma platyrhinos</name>
    <name type="common">Desert horned lizard</name>
    <dbReference type="NCBI Taxonomy" id="52577"/>
    <lineage>
        <taxon>Eukaryota</taxon>
        <taxon>Metazoa</taxon>
        <taxon>Chordata</taxon>
        <taxon>Craniata</taxon>
        <taxon>Vertebrata</taxon>
        <taxon>Euteleostomi</taxon>
        <taxon>Lepidosauria</taxon>
        <taxon>Squamata</taxon>
        <taxon>Bifurcata</taxon>
        <taxon>Unidentata</taxon>
        <taxon>Episquamata</taxon>
        <taxon>Toxicofera</taxon>
        <taxon>Iguania</taxon>
        <taxon>Phrynosomatidae</taxon>
        <taxon>Phrynosomatinae</taxon>
        <taxon>Phrynosoma</taxon>
    </lineage>
</organism>
<name>A0ABQ7SWG0_PHRPL</name>
<feature type="region of interest" description="Disordered" evidence="1">
    <location>
        <begin position="281"/>
        <end position="311"/>
    </location>
</feature>
<proteinExistence type="predicted"/>